<evidence type="ECO:0000256" key="1">
    <source>
        <dbReference type="PROSITE-ProRule" id="PRU00339"/>
    </source>
</evidence>
<comment type="caution">
    <text evidence="3">The sequence shown here is derived from an EMBL/GenBank/DDBJ whole genome shotgun (WGS) entry which is preliminary data.</text>
</comment>
<dbReference type="Proteomes" id="UP000019141">
    <property type="component" value="Unassembled WGS sequence"/>
</dbReference>
<dbReference type="SUPFAM" id="SSF48452">
    <property type="entry name" value="TPR-like"/>
    <property type="match status" value="2"/>
</dbReference>
<dbReference type="InterPro" id="IPR019734">
    <property type="entry name" value="TPR_rpt"/>
</dbReference>
<dbReference type="HOGENOM" id="CLU_002404_0_0_7"/>
<reference evidence="3 4" key="1">
    <citation type="journal article" date="2014" name="Nature">
        <title>An environmental bacterial taxon with a large and distinct metabolic repertoire.</title>
        <authorList>
            <person name="Wilson M.C."/>
            <person name="Mori T."/>
            <person name="Ruckert C."/>
            <person name="Uria A.R."/>
            <person name="Helf M.J."/>
            <person name="Takada K."/>
            <person name="Gernert C."/>
            <person name="Steffens U.A."/>
            <person name="Heycke N."/>
            <person name="Schmitt S."/>
            <person name="Rinke C."/>
            <person name="Helfrich E.J."/>
            <person name="Brachmann A.O."/>
            <person name="Gurgui C."/>
            <person name="Wakimoto T."/>
            <person name="Kracht M."/>
            <person name="Crusemann M."/>
            <person name="Hentschel U."/>
            <person name="Abe I."/>
            <person name="Matsunaga S."/>
            <person name="Kalinowski J."/>
            <person name="Takeyama H."/>
            <person name="Piel J."/>
        </authorList>
    </citation>
    <scope>NUCLEOTIDE SEQUENCE [LARGE SCALE GENOMIC DNA]</scope>
    <source>
        <strain evidence="4">TSY1</strain>
    </source>
</reference>
<evidence type="ECO:0000313" key="3">
    <source>
        <dbReference type="EMBL" id="ETX01771.1"/>
    </source>
</evidence>
<dbReference type="AlphaFoldDB" id="W4LVI9"/>
<dbReference type="Pfam" id="PF13424">
    <property type="entry name" value="TPR_12"/>
    <property type="match status" value="2"/>
</dbReference>
<feature type="domain" description="CHAT" evidence="2">
    <location>
        <begin position="503"/>
        <end position="769"/>
    </location>
</feature>
<gene>
    <name evidence="3" type="ORF">ETSY1_06145</name>
</gene>
<keyword evidence="1" id="KW-0802">TPR repeat</keyword>
<dbReference type="InterPro" id="IPR024983">
    <property type="entry name" value="CHAT_dom"/>
</dbReference>
<dbReference type="Pfam" id="PF12770">
    <property type="entry name" value="CHAT"/>
    <property type="match status" value="1"/>
</dbReference>
<organism evidence="3 4">
    <name type="scientific">Entotheonella factor</name>
    <dbReference type="NCBI Taxonomy" id="1429438"/>
    <lineage>
        <taxon>Bacteria</taxon>
        <taxon>Pseudomonadati</taxon>
        <taxon>Nitrospinota/Tectimicrobiota group</taxon>
        <taxon>Candidatus Tectimicrobiota</taxon>
        <taxon>Candidatus Entotheonellia</taxon>
        <taxon>Candidatus Entotheonellales</taxon>
        <taxon>Candidatus Entotheonellaceae</taxon>
        <taxon>Candidatus Entotheonella</taxon>
    </lineage>
</organism>
<feature type="repeat" description="TPR" evidence="1">
    <location>
        <begin position="78"/>
        <end position="111"/>
    </location>
</feature>
<sequence>MAHSTRHPAHGVSLLMMIAILFALTWGWLATASADEASVERLQLGYKVFQYGDYTSAVQHWQAAAEGYAKAANPRAQGHALLRLGQAYYALGHYDKAVATINAALSLAKHTRDAQQRAMALGSLGNLHIATGQLKEAEALLQQAFDLATQLGNVALAASVANNRGNLFMTRATPRDALTAYQRSAQLAQRAGQKALAARAQTNAAAAALQADEPAQAKTLLDAAFTALTALPDSHAKVYTLNKAGLTYRDLWSRWRLRNDALLLRVAEAFRIAADLAQRIEAPLAASYALGYLGSLYEQEHRYAEALQLTRRALRSAQRLHAPESLYQWQWQIARLLHATGDSNAALDTYRQAIATLQSIRRELSSSYGKAPEAFRTTTGRLYFEFVDLLLKRTAQLPETPKKADYLSEARQTIELFKAAELQNYFQDDCVNAAEVPDIPLDRFTQTAAIVYPILLTDRTELLVSLRHGLKQYTVPVSAERLERVVRHFRQALQENKERRYLRHAQRLYDWLIRPLEGDLATLPVNTLVFVPDGALRLIPMAALHDGDDFIVRKYALATTPGLALTDPKPLTRDKARPLALGLSEPVQGYSALPYVTDELATLQSLYNAKLMLNQDFLVDNVKQALRTGDYGILHIASHGQFASNASESFILTFDNKLTMDLLEEYIGRLRYREDPLELLTLSACETALGDDRAALGLAGIAIKAGARSAVATLWHVADQAAANLVSTFYDELQADEVSRAQALQRAQIALLDHPDYQSPFFWSPFLLINNWF</sequence>
<keyword evidence="4" id="KW-1185">Reference proteome</keyword>
<dbReference type="PANTHER" id="PTHR10098">
    <property type="entry name" value="RAPSYN-RELATED"/>
    <property type="match status" value="1"/>
</dbReference>
<dbReference type="EMBL" id="AZHW01000204">
    <property type="protein sequence ID" value="ETX01771.1"/>
    <property type="molecule type" value="Genomic_DNA"/>
</dbReference>
<dbReference type="Gene3D" id="1.25.40.10">
    <property type="entry name" value="Tetratricopeptide repeat domain"/>
    <property type="match status" value="2"/>
</dbReference>
<dbReference type="SMART" id="SM00028">
    <property type="entry name" value="TPR"/>
    <property type="match status" value="5"/>
</dbReference>
<evidence type="ECO:0000313" key="4">
    <source>
        <dbReference type="Proteomes" id="UP000019141"/>
    </source>
</evidence>
<dbReference type="PROSITE" id="PS50005">
    <property type="entry name" value="TPR"/>
    <property type="match status" value="1"/>
</dbReference>
<proteinExistence type="predicted"/>
<protein>
    <recommendedName>
        <fullName evidence="2">CHAT domain-containing protein</fullName>
    </recommendedName>
</protein>
<accession>W4LVI9</accession>
<dbReference type="InterPro" id="IPR011990">
    <property type="entry name" value="TPR-like_helical_dom_sf"/>
</dbReference>
<name>W4LVI9_ENTF1</name>
<evidence type="ECO:0000259" key="2">
    <source>
        <dbReference type="Pfam" id="PF12770"/>
    </source>
</evidence>